<accession>A0ABT9JQJ0</accession>
<dbReference type="InterPro" id="IPR019253">
    <property type="entry name" value="DUF2244_TM"/>
</dbReference>
<reference evidence="3" key="1">
    <citation type="journal article" date="2019" name="Int. J. Syst. Evol. Microbiol.">
        <title>The Global Catalogue of Microorganisms (GCM) 10K type strain sequencing project: providing services to taxonomists for standard genome sequencing and annotation.</title>
        <authorList>
            <consortium name="The Broad Institute Genomics Platform"/>
            <consortium name="The Broad Institute Genome Sequencing Center for Infectious Disease"/>
            <person name="Wu L."/>
            <person name="Ma J."/>
        </authorList>
    </citation>
    <scope>NUCLEOTIDE SEQUENCE [LARGE SCALE GENOMIC DNA]</scope>
    <source>
        <strain evidence="3">VKM B-3159</strain>
    </source>
</reference>
<evidence type="ECO:0000313" key="2">
    <source>
        <dbReference type="EMBL" id="MDP8566832.1"/>
    </source>
</evidence>
<keyword evidence="1" id="KW-0812">Transmembrane</keyword>
<comment type="caution">
    <text evidence="2">The sequence shown here is derived from an EMBL/GenBank/DDBJ whole genome shotgun (WGS) entry which is preliminary data.</text>
</comment>
<name>A0ABT9JQJ0_9PROT</name>
<dbReference type="RefSeq" id="WP_306388534.1">
    <property type="nucleotide sequence ID" value="NZ_JAVCAP010000004.1"/>
</dbReference>
<dbReference type="EMBL" id="JAVCAP010000004">
    <property type="protein sequence ID" value="MDP8566832.1"/>
    <property type="molecule type" value="Genomic_DNA"/>
</dbReference>
<evidence type="ECO:0000256" key="1">
    <source>
        <dbReference type="SAM" id="Phobius"/>
    </source>
</evidence>
<organism evidence="2 3">
    <name type="scientific">Methylophilus aquaticus</name>
    <dbReference type="NCBI Taxonomy" id="1971610"/>
    <lineage>
        <taxon>Bacteria</taxon>
        <taxon>Pseudomonadati</taxon>
        <taxon>Pseudomonadota</taxon>
        <taxon>Betaproteobacteria</taxon>
        <taxon>Nitrosomonadales</taxon>
        <taxon>Methylophilaceae</taxon>
        <taxon>Methylophilus</taxon>
    </lineage>
</organism>
<evidence type="ECO:0000313" key="3">
    <source>
        <dbReference type="Proteomes" id="UP001225906"/>
    </source>
</evidence>
<protein>
    <submittedName>
        <fullName evidence="2">DUF2244 domain-containing protein</fullName>
    </submittedName>
</protein>
<keyword evidence="3" id="KW-1185">Reference proteome</keyword>
<dbReference type="Pfam" id="PF10003">
    <property type="entry name" value="DUF2244"/>
    <property type="match status" value="1"/>
</dbReference>
<keyword evidence="1" id="KW-0472">Membrane</keyword>
<feature type="transmembrane region" description="Helical" evidence="1">
    <location>
        <begin position="55"/>
        <end position="72"/>
    </location>
</feature>
<proteinExistence type="predicted"/>
<gene>
    <name evidence="2" type="ORF">Q9291_03110</name>
</gene>
<sequence length="158" mass="18275">MLLFEHPSDTHTRIVIQHNQSCSRTLMHKIITGFSVWFLLMLLVCLQFNAWPVMLFAFLSILAVTLSFQYSLQQAANHEQMTLQPPQLVWEEKKNGQYRRHTFVSGWLKVEAAFATNGDCEQLMLSVSGKRLTIAQHATYEERAQLYQFLKSNVGQAR</sequence>
<dbReference type="Proteomes" id="UP001225906">
    <property type="component" value="Unassembled WGS sequence"/>
</dbReference>
<keyword evidence="1" id="KW-1133">Transmembrane helix</keyword>